<evidence type="ECO:0000313" key="2">
    <source>
        <dbReference type="Proteomes" id="UP001428774"/>
    </source>
</evidence>
<name>A0AAW9SQP0_9RHOB</name>
<proteinExistence type="predicted"/>
<reference evidence="1 2" key="1">
    <citation type="submission" date="2024-05" db="EMBL/GenBank/DDBJ databases">
        <title>Genome sequence of Ponticoccus litoralis KCCM 90028.</title>
        <authorList>
            <person name="Kim J.M."/>
            <person name="Lee J.K."/>
            <person name="Choi B.J."/>
            <person name="Bayburt H."/>
            <person name="Baek J.H."/>
            <person name="Jeon C.O."/>
        </authorList>
    </citation>
    <scope>NUCLEOTIDE SEQUENCE [LARGE SCALE GENOMIC DNA]</scope>
    <source>
        <strain evidence="1 2">KCCM 90028</strain>
    </source>
</reference>
<sequence>MAVLAASQASAQERAEFDRNSRKDIGDWVVECVQPGEPEPGACQLYQRVLTQDPNVAAMVVALAWTPAEGALRLQLSLPLGTDLTRKPVLSIDGEAAEAFSWSRCLARGCLVEAPLSQELIARLAQGSAASITIAQPNSNGFQIPISLAGFRSGIGQITPPSTLPEQSAPD</sequence>
<dbReference type="Proteomes" id="UP001428774">
    <property type="component" value="Unassembled WGS sequence"/>
</dbReference>
<gene>
    <name evidence="1" type="ORF">ABFB10_18695</name>
</gene>
<dbReference type="EMBL" id="JBDNCH010000002">
    <property type="protein sequence ID" value="MEN9062710.1"/>
    <property type="molecule type" value="Genomic_DNA"/>
</dbReference>
<dbReference type="RefSeq" id="WP_347167650.1">
    <property type="nucleotide sequence ID" value="NZ_JBDNCH010000002.1"/>
</dbReference>
<dbReference type="AlphaFoldDB" id="A0AAW9SQP0"/>
<comment type="caution">
    <text evidence="1">The sequence shown here is derived from an EMBL/GenBank/DDBJ whole genome shotgun (WGS) entry which is preliminary data.</text>
</comment>
<keyword evidence="2" id="KW-1185">Reference proteome</keyword>
<dbReference type="Gene3D" id="2.60.40.1880">
    <property type="entry name" value="Invasion associated locus B (IalB) protein"/>
    <property type="match status" value="1"/>
</dbReference>
<organism evidence="1 2">
    <name type="scientific">Ponticoccus litoralis</name>
    <dbReference type="NCBI Taxonomy" id="422297"/>
    <lineage>
        <taxon>Bacteria</taxon>
        <taxon>Pseudomonadati</taxon>
        <taxon>Pseudomonadota</taxon>
        <taxon>Alphaproteobacteria</taxon>
        <taxon>Rhodobacterales</taxon>
        <taxon>Roseobacteraceae</taxon>
        <taxon>Ponticoccus</taxon>
    </lineage>
</organism>
<accession>A0AAW9SQP0</accession>
<evidence type="ECO:0000313" key="1">
    <source>
        <dbReference type="EMBL" id="MEN9062710.1"/>
    </source>
</evidence>
<dbReference type="InterPro" id="IPR038696">
    <property type="entry name" value="IalB_sf"/>
</dbReference>
<protein>
    <submittedName>
        <fullName evidence="1">Invasion associated locus B family protein</fullName>
    </submittedName>
</protein>
<dbReference type="Pfam" id="PF06776">
    <property type="entry name" value="IalB"/>
    <property type="match status" value="1"/>
</dbReference>
<dbReference type="InterPro" id="IPR010642">
    <property type="entry name" value="Invasion_prot_B"/>
</dbReference>